<keyword evidence="4 7" id="KW-1133">Transmembrane helix</keyword>
<dbReference type="PANTHER" id="PTHR42948">
    <property type="entry name" value="TRANSPORTER"/>
    <property type="match status" value="1"/>
</dbReference>
<keyword evidence="9" id="KW-1185">Reference proteome</keyword>
<dbReference type="AlphaFoldDB" id="A0A1I5C434"/>
<dbReference type="InterPro" id="IPR037272">
    <property type="entry name" value="SNS_sf"/>
</dbReference>
<evidence type="ECO:0000256" key="1">
    <source>
        <dbReference type="ARBA" id="ARBA00004141"/>
    </source>
</evidence>
<dbReference type="PROSITE" id="PS50267">
    <property type="entry name" value="NA_NEUROTRAN_SYMP_3"/>
    <property type="match status" value="1"/>
</dbReference>
<dbReference type="EMBL" id="FOVR01000002">
    <property type="protein sequence ID" value="SFN81562.1"/>
    <property type="molecule type" value="Genomic_DNA"/>
</dbReference>
<gene>
    <name evidence="8" type="ORF">SAMN04488056_102104</name>
</gene>
<feature type="transmembrane region" description="Helical" evidence="7">
    <location>
        <begin position="342"/>
        <end position="363"/>
    </location>
</feature>
<dbReference type="SUPFAM" id="SSF161070">
    <property type="entry name" value="SNF-like"/>
    <property type="match status" value="1"/>
</dbReference>
<evidence type="ECO:0000256" key="7">
    <source>
        <dbReference type="SAM" id="Phobius"/>
    </source>
</evidence>
<dbReference type="PANTHER" id="PTHR42948:SF1">
    <property type="entry name" value="TRANSPORTER"/>
    <property type="match status" value="1"/>
</dbReference>
<proteinExistence type="inferred from homology"/>
<dbReference type="STRING" id="655353.SAMN04488056_102104"/>
<dbReference type="PROSITE" id="PS00610">
    <property type="entry name" value="NA_NEUROTRAN_SYMP_1"/>
    <property type="match status" value="1"/>
</dbReference>
<feature type="transmembrane region" description="Helical" evidence="7">
    <location>
        <begin position="12"/>
        <end position="29"/>
    </location>
</feature>
<dbReference type="GO" id="GO:0016020">
    <property type="term" value="C:membrane"/>
    <property type="evidence" value="ECO:0007669"/>
    <property type="project" value="UniProtKB-SubCell"/>
</dbReference>
<feature type="transmembrane region" description="Helical" evidence="7">
    <location>
        <begin position="84"/>
        <end position="111"/>
    </location>
</feature>
<evidence type="ECO:0000256" key="6">
    <source>
        <dbReference type="RuleBase" id="RU003732"/>
    </source>
</evidence>
<dbReference type="Pfam" id="PF00209">
    <property type="entry name" value="SNF"/>
    <property type="match status" value="2"/>
</dbReference>
<keyword evidence="6" id="KW-0769">Symport</keyword>
<keyword evidence="5 7" id="KW-0472">Membrane</keyword>
<dbReference type="Proteomes" id="UP000199236">
    <property type="component" value="Unassembled WGS sequence"/>
</dbReference>
<dbReference type="CDD" id="cd10336">
    <property type="entry name" value="SLC6sbd_Tyt1-Like"/>
    <property type="match status" value="1"/>
</dbReference>
<feature type="transmembrane region" description="Helical" evidence="7">
    <location>
        <begin position="421"/>
        <end position="444"/>
    </location>
</feature>
<dbReference type="InterPro" id="IPR047218">
    <property type="entry name" value="YocR/YhdH-like"/>
</dbReference>
<keyword evidence="2 6" id="KW-0813">Transport</keyword>
<feature type="transmembrane region" description="Helical" evidence="7">
    <location>
        <begin position="215"/>
        <end position="234"/>
    </location>
</feature>
<name>A0A1I5C434_9HYPH</name>
<feature type="transmembrane region" description="Helical" evidence="7">
    <location>
        <begin position="255"/>
        <end position="277"/>
    </location>
</feature>
<evidence type="ECO:0000256" key="2">
    <source>
        <dbReference type="ARBA" id="ARBA00022448"/>
    </source>
</evidence>
<evidence type="ECO:0000256" key="4">
    <source>
        <dbReference type="ARBA" id="ARBA00022989"/>
    </source>
</evidence>
<feature type="transmembrane region" description="Helical" evidence="7">
    <location>
        <begin position="297"/>
        <end position="330"/>
    </location>
</feature>
<dbReference type="OrthoDB" id="9762833at2"/>
<evidence type="ECO:0000313" key="8">
    <source>
        <dbReference type="EMBL" id="SFN81562.1"/>
    </source>
</evidence>
<dbReference type="InterPro" id="IPR000175">
    <property type="entry name" value="Na/ntran_symport"/>
</dbReference>
<organism evidence="8 9">
    <name type="scientific">Cohaesibacter marisflavi</name>
    <dbReference type="NCBI Taxonomy" id="655353"/>
    <lineage>
        <taxon>Bacteria</taxon>
        <taxon>Pseudomonadati</taxon>
        <taxon>Pseudomonadota</taxon>
        <taxon>Alphaproteobacteria</taxon>
        <taxon>Hyphomicrobiales</taxon>
        <taxon>Cohaesibacteraceae</taxon>
    </lineage>
</organism>
<feature type="transmembrane region" description="Helical" evidence="7">
    <location>
        <begin position="145"/>
        <end position="167"/>
    </location>
</feature>
<reference evidence="8 9" key="1">
    <citation type="submission" date="2016-10" db="EMBL/GenBank/DDBJ databases">
        <authorList>
            <person name="de Groot N.N."/>
        </authorList>
    </citation>
    <scope>NUCLEOTIDE SEQUENCE [LARGE SCALE GENOMIC DNA]</scope>
    <source>
        <strain evidence="8 9">CGMCC 1.9157</strain>
    </source>
</reference>
<dbReference type="GO" id="GO:0015293">
    <property type="term" value="F:symporter activity"/>
    <property type="evidence" value="ECO:0007669"/>
    <property type="project" value="UniProtKB-KW"/>
</dbReference>
<comment type="similarity">
    <text evidence="6">Belongs to the sodium:neurotransmitter symporter (SNF) (TC 2.A.22) family.</text>
</comment>
<evidence type="ECO:0000256" key="3">
    <source>
        <dbReference type="ARBA" id="ARBA00022692"/>
    </source>
</evidence>
<dbReference type="PRINTS" id="PR00176">
    <property type="entry name" value="NANEUSMPORT"/>
</dbReference>
<feature type="transmembrane region" description="Helical" evidence="7">
    <location>
        <begin position="383"/>
        <end position="400"/>
    </location>
</feature>
<evidence type="ECO:0000313" key="9">
    <source>
        <dbReference type="Proteomes" id="UP000199236"/>
    </source>
</evidence>
<protein>
    <recommendedName>
        <fullName evidence="6">Transporter</fullName>
    </recommendedName>
</protein>
<accession>A0A1I5C434</accession>
<comment type="subcellular location">
    <subcellularLocation>
        <location evidence="1">Membrane</location>
        <topology evidence="1">Multi-pass membrane protein</topology>
    </subcellularLocation>
</comment>
<keyword evidence="3 6" id="KW-0812">Transmembrane</keyword>
<sequence>MSAKREHWGSRLGFIMATAGSAVGLGNIWKFPYMAGDNGGAAFIIIYLALVFTIGLSVLLAEIMIGRASQSDAVNAFKKLGPGFFSIVGYMGIAAAFMILSFYCVVAGWTIDYVIKFASGAFSGMDADALGQAFGGFISDPVQPIIYQAIFVALTVMVVLGGVANGIERAGKILMPILFLILIALVIRSVTLPGAGKGLAFFLAPDFSKITGETIMAALGQAFFSLSLGMGAILTYGSYLDREANLGKSAWQVTFLDTSVAILAGLAILPAVFAFGMDPGAGPGLTFVTLPAVFMSMPGGIFFGTLFFLLLTIAALTSSISLLEPLVAFFSSKGYTRKQITVTSGFLSFLLGIPCSLAMGIWGDFTIFGKNFFDLMDFLTSNLILPIGGFLIAIFVGWVVTPRALKEVCGDDAPGLLAKTWIFILRFIAPVAILLILLSGLGLLDDLQAALGL</sequence>
<dbReference type="NCBIfam" id="NF037979">
    <property type="entry name" value="Na_transp"/>
    <property type="match status" value="1"/>
</dbReference>
<dbReference type="RefSeq" id="WP_090069214.1">
    <property type="nucleotide sequence ID" value="NZ_FOVR01000002.1"/>
</dbReference>
<feature type="transmembrane region" description="Helical" evidence="7">
    <location>
        <begin position="41"/>
        <end position="63"/>
    </location>
</feature>
<feature type="transmembrane region" description="Helical" evidence="7">
    <location>
        <begin position="174"/>
        <end position="195"/>
    </location>
</feature>
<evidence type="ECO:0000256" key="5">
    <source>
        <dbReference type="ARBA" id="ARBA00023136"/>
    </source>
</evidence>